<dbReference type="InterPro" id="IPR003594">
    <property type="entry name" value="HATPase_dom"/>
</dbReference>
<dbReference type="EMBL" id="JBHTCG010000004">
    <property type="protein sequence ID" value="MFC7382194.1"/>
    <property type="molecule type" value="Genomic_DNA"/>
</dbReference>
<keyword evidence="3" id="KW-0067">ATP-binding</keyword>
<sequence>MTCTNLSDHDRLVLLTAAYAELLAHARAAVAAAEQGESDPIGYVRDVLVEHGQLPPAGVRPARLLATLPKATEPMTPTCQYERMFAGCPEAIAEVRRYVETCLTGVPRRDEAVLCASELASNAVRHSASGLDDGKFTVRVSYGGHAWARIEVADAGEPSERPPLSRGVEGGRGLAIVAALARCGAEPLDIDGKQGRLTWCELDWPADHYSKGEDR</sequence>
<dbReference type="CDD" id="cd16936">
    <property type="entry name" value="HATPase_RsbW-like"/>
    <property type="match status" value="1"/>
</dbReference>
<comment type="caution">
    <text evidence="3">The sequence shown here is derived from an EMBL/GenBank/DDBJ whole genome shotgun (WGS) entry which is preliminary data.</text>
</comment>
<organism evidence="3 4">
    <name type="scientific">Sphaerisporangium rhizosphaerae</name>
    <dbReference type="NCBI Taxonomy" id="2269375"/>
    <lineage>
        <taxon>Bacteria</taxon>
        <taxon>Bacillati</taxon>
        <taxon>Actinomycetota</taxon>
        <taxon>Actinomycetes</taxon>
        <taxon>Streptosporangiales</taxon>
        <taxon>Streptosporangiaceae</taxon>
        <taxon>Sphaerisporangium</taxon>
    </lineage>
</organism>
<evidence type="ECO:0000259" key="2">
    <source>
        <dbReference type="Pfam" id="PF13581"/>
    </source>
</evidence>
<dbReference type="Pfam" id="PF13581">
    <property type="entry name" value="HATPase_c_2"/>
    <property type="match status" value="1"/>
</dbReference>
<reference evidence="4" key="1">
    <citation type="journal article" date="2019" name="Int. J. Syst. Evol. Microbiol.">
        <title>The Global Catalogue of Microorganisms (GCM) 10K type strain sequencing project: providing services to taxonomists for standard genome sequencing and annotation.</title>
        <authorList>
            <consortium name="The Broad Institute Genomics Platform"/>
            <consortium name="The Broad Institute Genome Sequencing Center for Infectious Disease"/>
            <person name="Wu L."/>
            <person name="Ma J."/>
        </authorList>
    </citation>
    <scope>NUCLEOTIDE SEQUENCE [LARGE SCALE GENOMIC DNA]</scope>
    <source>
        <strain evidence="4">CECT 7649</strain>
    </source>
</reference>
<dbReference type="SUPFAM" id="SSF55874">
    <property type="entry name" value="ATPase domain of HSP90 chaperone/DNA topoisomerase II/histidine kinase"/>
    <property type="match status" value="1"/>
</dbReference>
<keyword evidence="1" id="KW-0808">Transferase</keyword>
<gene>
    <name evidence="3" type="ORF">ACFQSB_08255</name>
</gene>
<accession>A0ABW2NYE2</accession>
<protein>
    <submittedName>
        <fullName evidence="3">ATP-binding protein</fullName>
    </submittedName>
</protein>
<keyword evidence="1" id="KW-0418">Kinase</keyword>
<dbReference type="Gene3D" id="3.30.565.10">
    <property type="entry name" value="Histidine kinase-like ATPase, C-terminal domain"/>
    <property type="match status" value="1"/>
</dbReference>
<keyword evidence="3" id="KW-0547">Nucleotide-binding</keyword>
<dbReference type="PANTHER" id="PTHR35526:SF3">
    <property type="entry name" value="ANTI-SIGMA-F FACTOR RSBW"/>
    <property type="match status" value="1"/>
</dbReference>
<dbReference type="PANTHER" id="PTHR35526">
    <property type="entry name" value="ANTI-SIGMA-F FACTOR RSBW-RELATED"/>
    <property type="match status" value="1"/>
</dbReference>
<dbReference type="Proteomes" id="UP001596496">
    <property type="component" value="Unassembled WGS sequence"/>
</dbReference>
<evidence type="ECO:0000256" key="1">
    <source>
        <dbReference type="ARBA" id="ARBA00022527"/>
    </source>
</evidence>
<dbReference type="RefSeq" id="WP_380825355.1">
    <property type="nucleotide sequence ID" value="NZ_JBHTCG010000004.1"/>
</dbReference>
<evidence type="ECO:0000313" key="4">
    <source>
        <dbReference type="Proteomes" id="UP001596496"/>
    </source>
</evidence>
<feature type="domain" description="Histidine kinase/HSP90-like ATPase" evidence="2">
    <location>
        <begin position="89"/>
        <end position="181"/>
    </location>
</feature>
<proteinExistence type="predicted"/>
<evidence type="ECO:0000313" key="3">
    <source>
        <dbReference type="EMBL" id="MFC7382194.1"/>
    </source>
</evidence>
<dbReference type="InterPro" id="IPR050267">
    <property type="entry name" value="Anti-sigma-factor_SerPK"/>
</dbReference>
<dbReference type="InterPro" id="IPR036890">
    <property type="entry name" value="HATPase_C_sf"/>
</dbReference>
<keyword evidence="4" id="KW-1185">Reference proteome</keyword>
<dbReference type="GO" id="GO:0005524">
    <property type="term" value="F:ATP binding"/>
    <property type="evidence" value="ECO:0007669"/>
    <property type="project" value="UniProtKB-KW"/>
</dbReference>
<name>A0ABW2NYE2_9ACTN</name>
<keyword evidence="1" id="KW-0723">Serine/threonine-protein kinase</keyword>